<name>A0A1I0SEC3_9RHOB</name>
<accession>A0A1I0SEC3</accession>
<protein>
    <submittedName>
        <fullName evidence="2">Uncharacterized protein</fullName>
    </submittedName>
</protein>
<dbReference type="AlphaFoldDB" id="A0A1I0SEC3"/>
<organism evidence="2 3">
    <name type="scientific">Paracoccus halophilus</name>
    <dbReference type="NCBI Taxonomy" id="376733"/>
    <lineage>
        <taxon>Bacteria</taxon>
        <taxon>Pseudomonadati</taxon>
        <taxon>Pseudomonadota</taxon>
        <taxon>Alphaproteobacteria</taxon>
        <taxon>Rhodobacterales</taxon>
        <taxon>Paracoccaceae</taxon>
        <taxon>Paracoccus</taxon>
    </lineage>
</organism>
<feature type="transmembrane region" description="Helical" evidence="1">
    <location>
        <begin position="40"/>
        <end position="59"/>
    </location>
</feature>
<evidence type="ECO:0000313" key="2">
    <source>
        <dbReference type="EMBL" id="SFA37849.1"/>
    </source>
</evidence>
<dbReference type="EMBL" id="FOJO01000001">
    <property type="protein sequence ID" value="SFA37849.1"/>
    <property type="molecule type" value="Genomic_DNA"/>
</dbReference>
<dbReference type="Proteomes" id="UP000182312">
    <property type="component" value="Unassembled WGS sequence"/>
</dbReference>
<evidence type="ECO:0000313" key="3">
    <source>
        <dbReference type="Proteomes" id="UP000182312"/>
    </source>
</evidence>
<keyword evidence="1" id="KW-1133">Transmembrane helix</keyword>
<dbReference type="OrthoDB" id="7872565at2"/>
<sequence>MFANLPELQPQVAAILFVIAVLAGHRYRKVWKAEGPRWQAWLFGLTAAACLLLVAFLPLRG</sequence>
<keyword evidence="1" id="KW-0812">Transmembrane</keyword>
<keyword evidence="1" id="KW-0472">Membrane</keyword>
<feature type="transmembrane region" description="Helical" evidence="1">
    <location>
        <begin position="12"/>
        <end position="28"/>
    </location>
</feature>
<dbReference type="RefSeq" id="WP_036738491.1">
    <property type="nucleotide sequence ID" value="NZ_FOJO01000001.1"/>
</dbReference>
<proteinExistence type="predicted"/>
<gene>
    <name evidence="2" type="ORF">SAMN04487972_10126</name>
</gene>
<reference evidence="2 3" key="1">
    <citation type="submission" date="2016-10" db="EMBL/GenBank/DDBJ databases">
        <authorList>
            <person name="de Groot N.N."/>
        </authorList>
    </citation>
    <scope>NUCLEOTIDE SEQUENCE [LARGE SCALE GENOMIC DNA]</scope>
    <source>
        <strain evidence="2 3">CGMCC 1.6117</strain>
    </source>
</reference>
<evidence type="ECO:0000256" key="1">
    <source>
        <dbReference type="SAM" id="Phobius"/>
    </source>
</evidence>